<keyword evidence="2" id="KW-0963">Cytoplasm</keyword>
<dbReference type="InterPro" id="IPR018862">
    <property type="entry name" value="eIF4E-T"/>
</dbReference>
<dbReference type="EMBL" id="NWSH01000886">
    <property type="protein sequence ID" value="PCG73696.1"/>
    <property type="molecule type" value="Genomic_DNA"/>
</dbReference>
<feature type="compositionally biased region" description="Basic and acidic residues" evidence="3">
    <location>
        <begin position="10"/>
        <end position="28"/>
    </location>
</feature>
<feature type="region of interest" description="Disordered" evidence="3">
    <location>
        <begin position="87"/>
        <end position="352"/>
    </location>
</feature>
<dbReference type="PANTHER" id="PTHR12269">
    <property type="entry name" value="EUKARYOTIC TRANSLATION INITIATION FACTOR 4E TRANSPORTER"/>
    <property type="match status" value="1"/>
</dbReference>
<feature type="compositionally biased region" description="Basic residues" evidence="3">
    <location>
        <begin position="454"/>
        <end position="478"/>
    </location>
</feature>
<feature type="compositionally biased region" description="Basic and acidic residues" evidence="3">
    <location>
        <begin position="328"/>
        <end position="340"/>
    </location>
</feature>
<feature type="compositionally biased region" description="Basic and acidic residues" evidence="3">
    <location>
        <begin position="88"/>
        <end position="135"/>
    </location>
</feature>
<feature type="compositionally biased region" description="Polar residues" evidence="3">
    <location>
        <begin position="285"/>
        <end position="301"/>
    </location>
</feature>
<dbReference type="GO" id="GO:0005634">
    <property type="term" value="C:nucleus"/>
    <property type="evidence" value="ECO:0007669"/>
    <property type="project" value="TreeGrafter"/>
</dbReference>
<feature type="compositionally biased region" description="Basic and acidic residues" evidence="3">
    <location>
        <begin position="217"/>
        <end position="239"/>
    </location>
</feature>
<evidence type="ECO:0000313" key="4">
    <source>
        <dbReference type="EMBL" id="PCG73696.1"/>
    </source>
</evidence>
<feature type="region of interest" description="Disordered" evidence="3">
    <location>
        <begin position="448"/>
        <end position="484"/>
    </location>
</feature>
<feature type="compositionally biased region" description="Basic and acidic residues" evidence="3">
    <location>
        <begin position="198"/>
        <end position="210"/>
    </location>
</feature>
<evidence type="ECO:0000256" key="2">
    <source>
        <dbReference type="ARBA" id="ARBA00022490"/>
    </source>
</evidence>
<organism evidence="4">
    <name type="scientific">Heliothis virescens</name>
    <name type="common">Tobacco budworm moth</name>
    <dbReference type="NCBI Taxonomy" id="7102"/>
    <lineage>
        <taxon>Eukaryota</taxon>
        <taxon>Metazoa</taxon>
        <taxon>Ecdysozoa</taxon>
        <taxon>Arthropoda</taxon>
        <taxon>Hexapoda</taxon>
        <taxon>Insecta</taxon>
        <taxon>Pterygota</taxon>
        <taxon>Neoptera</taxon>
        <taxon>Endopterygota</taxon>
        <taxon>Lepidoptera</taxon>
        <taxon>Glossata</taxon>
        <taxon>Ditrysia</taxon>
        <taxon>Noctuoidea</taxon>
        <taxon>Noctuidae</taxon>
        <taxon>Heliothinae</taxon>
        <taxon>Heliothis</taxon>
    </lineage>
</organism>
<name>A0A2A4JPL0_HELVI</name>
<feature type="compositionally biased region" description="Polar residues" evidence="3">
    <location>
        <begin position="312"/>
        <end position="327"/>
    </location>
</feature>
<reference evidence="4" key="1">
    <citation type="submission" date="2017-09" db="EMBL/GenBank/DDBJ databases">
        <title>Contemporary evolution of a Lepidopteran species, Heliothis virescens, in response to modern agricultural practices.</title>
        <authorList>
            <person name="Fritz M.L."/>
            <person name="Deyonke A.M."/>
            <person name="Papanicolaou A."/>
            <person name="Micinski S."/>
            <person name="Westbrook J."/>
            <person name="Gould F."/>
        </authorList>
    </citation>
    <scope>NUCLEOTIDE SEQUENCE [LARGE SCALE GENOMIC DNA]</scope>
    <source>
        <strain evidence="4">HvINT-</strain>
        <tissue evidence="4">Whole body</tissue>
    </source>
</reference>
<feature type="region of interest" description="Disordered" evidence="3">
    <location>
        <begin position="1"/>
        <end position="51"/>
    </location>
</feature>
<evidence type="ECO:0000256" key="3">
    <source>
        <dbReference type="SAM" id="MobiDB-lite"/>
    </source>
</evidence>
<accession>A0A2A4JPL0</accession>
<protein>
    <submittedName>
        <fullName evidence="4">Uncharacterized protein</fullName>
    </submittedName>
</protein>
<comment type="subcellular location">
    <subcellularLocation>
        <location evidence="1">Cytoplasm</location>
    </subcellularLocation>
</comment>
<feature type="compositionally biased region" description="Basic and acidic residues" evidence="3">
    <location>
        <begin position="269"/>
        <end position="282"/>
    </location>
</feature>
<feature type="compositionally biased region" description="Low complexity" evidence="3">
    <location>
        <begin position="175"/>
        <end position="192"/>
    </location>
</feature>
<dbReference type="GO" id="GO:0017148">
    <property type="term" value="P:negative regulation of translation"/>
    <property type="evidence" value="ECO:0007669"/>
    <property type="project" value="TreeGrafter"/>
</dbReference>
<dbReference type="GO" id="GO:0036464">
    <property type="term" value="C:cytoplasmic ribonucleoprotein granule"/>
    <property type="evidence" value="ECO:0007669"/>
    <property type="project" value="UniProtKB-ARBA"/>
</dbReference>
<sequence>MSAVNLLSSLREKPTDENPDDGSNHEGEDNGVSGGGGGDPAVLAVGPARKPLQYSRDQLMRLRNSPLVKRNLENAFAGCEALALVLKRRSDSPNEEDRGARGDAPNENHKGVYGRDRDRERRSADPRERVRKESEPSGGGIVLSPQRRSFTSGCGAPAAAVPAAPPPHLARTRPDSPLAAATPAPAQPAHPAKTNEQGGRRIGFERRSFGRDSYSSDIKRERDDRFINEKMQHREDNRRSGGRFSQRRLEKEDEPEWFSGGPTSQLETIELRGFDDPRDPPKKNGNANNKETEKWNNNGGSRSPAGERWRDTSSPLAQPTTDSNNTSNDKDSGVESKSEEPAANNEQPEFNLDEFLKFDSIPDVLTNGGGESEGGSRFSRWFRRESPTNDAKHYERLLHNMVDELDNSRPEAPSEAEAHVFAPISPAARPHAHTTLFDLLLRANAQHQDATPAVRRRLARRRRTCSRPSRPPRGRTRTPRSSTCCCVPTRSTRTLHLVSILYNSRPEAPSEAEAHVFAPISPAARPHAHTTLFDLLLRANAQHQDATPGQYTIQQPSGGA</sequence>
<dbReference type="AlphaFoldDB" id="A0A2A4JPL0"/>
<evidence type="ECO:0000256" key="1">
    <source>
        <dbReference type="ARBA" id="ARBA00004496"/>
    </source>
</evidence>
<proteinExistence type="predicted"/>
<dbReference type="PANTHER" id="PTHR12269:SF1">
    <property type="entry name" value="EUKARYOTIC TRANSLATION INITIATION FACTOR 4E TRANSPORTER"/>
    <property type="match status" value="1"/>
</dbReference>
<dbReference type="GO" id="GO:0003729">
    <property type="term" value="F:mRNA binding"/>
    <property type="evidence" value="ECO:0007669"/>
    <property type="project" value="TreeGrafter"/>
</dbReference>
<comment type="caution">
    <text evidence="4">The sequence shown here is derived from an EMBL/GenBank/DDBJ whole genome shotgun (WGS) entry which is preliminary data.</text>
</comment>
<gene>
    <name evidence="4" type="ORF">B5V51_14539</name>
</gene>
<dbReference type="Pfam" id="PF10477">
    <property type="entry name" value="EIF4E-T"/>
    <property type="match status" value="2"/>
</dbReference>